<dbReference type="Gene3D" id="3.40.50.300">
    <property type="entry name" value="P-loop containing nucleotide triphosphate hydrolases"/>
    <property type="match status" value="2"/>
</dbReference>
<evidence type="ECO:0000256" key="5">
    <source>
        <dbReference type="ARBA" id="ARBA00022833"/>
    </source>
</evidence>
<keyword evidence="6" id="KW-0391">Immunity</keyword>
<evidence type="ECO:0000256" key="3">
    <source>
        <dbReference type="ARBA" id="ARBA00022723"/>
    </source>
</evidence>
<reference evidence="8" key="1">
    <citation type="submission" date="2021-02" db="EMBL/GenBank/DDBJ databases">
        <authorList>
            <person name="Nowell W R."/>
        </authorList>
    </citation>
    <scope>NUCLEOTIDE SEQUENCE</scope>
    <source>
        <strain evidence="8">Ploen Becks lab</strain>
    </source>
</reference>
<dbReference type="GO" id="GO:0016887">
    <property type="term" value="F:ATP hydrolysis activity"/>
    <property type="evidence" value="ECO:0007669"/>
    <property type="project" value="InterPro"/>
</dbReference>
<dbReference type="InterPro" id="IPR003593">
    <property type="entry name" value="AAA+_ATPase"/>
</dbReference>
<dbReference type="SUPFAM" id="SSF52540">
    <property type="entry name" value="P-loop containing nucleoside triphosphate hydrolases"/>
    <property type="match status" value="2"/>
</dbReference>
<dbReference type="PROSITE" id="PS51981">
    <property type="entry name" value="ZF_RZ"/>
    <property type="match status" value="1"/>
</dbReference>
<proteinExistence type="predicted"/>
<keyword evidence="3" id="KW-0479">Metal-binding</keyword>
<keyword evidence="2" id="KW-0963">Cytoplasm</keyword>
<dbReference type="GO" id="GO:0004842">
    <property type="term" value="F:ubiquitin-protein transferase activity"/>
    <property type="evidence" value="ECO:0007669"/>
    <property type="project" value="InterPro"/>
</dbReference>
<keyword evidence="4" id="KW-0863">Zinc-finger</keyword>
<dbReference type="OrthoDB" id="2423195at2759"/>
<gene>
    <name evidence="8" type="ORF">OXX778_LOCUS10670</name>
</gene>
<dbReference type="EMBL" id="CAJNOC010001719">
    <property type="protein sequence ID" value="CAF0886153.1"/>
    <property type="molecule type" value="Genomic_DNA"/>
</dbReference>
<dbReference type="InterPro" id="IPR046439">
    <property type="entry name" value="ZF_RZ_dom"/>
</dbReference>
<evidence type="ECO:0000256" key="4">
    <source>
        <dbReference type="ARBA" id="ARBA00022771"/>
    </source>
</evidence>
<accession>A0A813YL16</accession>
<keyword evidence="5" id="KW-0862">Zinc</keyword>
<sequence length="4860" mass="569022">MNRYRQVDRSGRHQADLDLIADRRRRRQHLIDENESLSLYSEIEMYRDLKQVNLNEFNIDKNLIIQSSNQTPANAGIGIDVILKVKFSSFLPAETWTHGCHVRPIFFINGFDRPALIQHHVEHIKMKCSNGDNVYMVTVEADIPHNIHEQTKIFYFYKLETYDNDEYSFKIESLLLNENRIRFFFPLSHLVTAKNYKTIVLPKYTIDEIDGLLIFDKLSPDLLRRSKANLVERVLPVDLITNDTMLSEPDAFRRTLNFFKASFKSLAQNDQEYAYLFDNILGRFFDGIVDQAKQNRAHMTDTTFLSLLTIFYLSLRFRMDKNSLRMREILSLHNNNRLSYLLQLDNFFYSENENNSLENDLKQYLEIIQLEAGFNGLLVLYYLKNNREKLRENLFKLKSDNVLRLKMKEPVTNLIGIVCNFGNHYGCLIQNDSIIGALLLNYFQPGLKDLNELLIRNVLPFDSYIFFVGFKVINDRYDEFKRVLSNKDILEYFRHLKDYFEKNEQHSVEKDSFRLIKIYESCQSLLNALINSYSKEFQIILNVIDLIERVYQMLLYFNIDSERNQELNLILAQHEPLTKTNLKRWFDLEFDQNLLISFGVEKISDDELASNEEFIRIYKDFQTYNSNPSAFRIPNRFLNNKFEDVQEVKRHIRYFGLGNQHEIYAKLTELKTLSNLAISLFKQQINNKLSNNLSECIRFLVRFNFSKLNQFGEVCQKLIGDYLALNKSEHDIENLCTTLQDPRCQMYLDHFMSVFISAIWPKDSKQLEFAVEKPHFLKIITIYVSHKARKLSDPLHNPEILTLFANLTESYKHMINNLIHSNISLDLIKLINLNLNRVNGLNKIIVNNFGENFDLNANNLDYFRFLVQIRVNEKSLFETYRKNLNKFIKFCSLFDATVPKIQTIKQQLNQLDELSENQIILSQVVEPIKFNENIKNNPIPKVVFFKNIDPYFMPLIERLINLDRKNCVIFDHIFKEYSLNIDLTGADLRESIQKLSQLTFDKLKEIICEVESGLIKLVDLDRLSLQVYESKSEKLIKEIEYFNKYFEIKNQDLRNKQILLYVQFKNSYLAAVEIDQIRLRLGLQNEFNELDATLSITKDSYSEWNLLKMNSTIERTIDVLTRINEPLKLKCLTAFTESLGLVEWLRKNAGSLPELKFLVDLASMSSSNDTSYDRTLFAKCLKEAGNAYASLIYGLNPSVNFFEFMNLCETVCSHLDSDKNIAAKLLEVKDKVELLEEIKRMKGNVELNSVKQAKSINESGTYIIGYQAELIEQKFLVNFEKKISLSDIIEVQCENKTISFQDLKELQNILMLIAPRKAGSIDDEETETLEYFIQFFSGVIQLAESYLNLKQHSCMFFDNFLIKINSNFLKKSNVKSIEIINKTGAITYTHPDQNSLNTLVKICALINETEEEWSNFVSKKRDAYPTLNFFTLKQLNFLTKAIELIKEDKLCRKSDFEMVQSILWNLNQDLTKEKMKICYENSLDFMADLETLDDISNSQGLELLFKQQWQFFLSEQNSVNSKYLTLTQLALILQELNQSSLNKDRILPGYLSHSNEPNLIICPNNESISVILSIYALTPDQPLPTNDEILFCQSETTSEEVENFLRLCFNSAKGKIYTLVNIHNLTYTVANKTEKFIKNFIQKSKNFNLIFTCDTGKESESILASVYLKNRVRYVLLEENILKFYINKNLFNQKHALFIHGNFDMDNSSVRIITSRKSGNGKSTYVKYLTRRVQERYPGPFNYNIIRIKSNSINLDEEIEKILNYKKQLDDEDKLENPTIYHIDIAFEVFKNVDCYLFSLALSSFMKHSNGFIWRREPRKDYFLIEITPPLFKNNRCVHSMVDLMPKIELLTPNRYLYILKNEADLKIENNLNHPDRLFTNIHKKLEFQRVCFYLKLMDVYRSKTERFNTSEDTSFIAKTVVRDQEVENAVTRIFNPEKDANIAELECLEILLKVFHPIEPSWHEIRNYVRFLDSQLNLYEKSTSLDRITGFRVVCLSLILIVASNFGLPSLKCNELESSELNLDSYVLHEDRRWENLIHPFMILDSKGEKITFIGTHLDRPTKRFINPNTKQPLTSLGKYFIPKVPHQMIIDLLNQRFPIFDDFNDLIRDKKFTALNNIMNLDINDFDDDYDVDSRYELALDNCLKMAAIYLRFVCNIPVIIMGETGCGKTSLIQFFSKLHKRRFDKILFHMKIHGGTTALDIEKYLRDAEELSKHNYNLISNNTTITTNPNNLITTILFFDEANTTEEIGLIKEIMCDRTCHGRPIDLSHGLKIIAAVNPYRKHSDEMIEKLESAGLGFYISASDTKDKIGHIPMRQLVYRVQPLPTSLMPLVWDFGQLADVVEKVYISQLVAELLPSNQKYNLEKMPDFKLIVNLLEQSQKFMRDSRDECSFVSIRDIERLIKVTKWFISLQNLLFPRMYAKKFDHLIDYSYEDKLTPLRKSFVLGLLVCYHSALYNNETRRRYRQMIMQTFASLDNEEEKIITNFDWVFIELLKCQNVFFDEIDLNKKNIACNLALLENVFMMIICIELRIPLFIVGKPGSSKSLAKTIVSRAMEGRNSKSELFQNLKETYFVNFQCSPLTTSEMILQAFKEAAKFQESADTNRSVAVVNLDEIGLAEGSESMPLKVLHPLLESGIDLHDSQAPNVQNQVAVIGISNWALDPAKMNRGLFVSRGEPDINELIQTAKGICCYDKAVLACIEPYIEKIAQGYLELCQLARDFKREFFGLRDYYSLIKMIFYFCTRDQVLTWSKLEHAIRRNFGGLEIDCLEPFRKLLYPLLGNKNSENDPKCDPLSLVESALKEEYVESNSRYLLFLTENNTAIDIVNNYLTQTVGVLPTNLSVIFGSSFRLDQAYTEVCRNISLIKHSMEIGKTIILLNSYNLYESLYDALNQYYYEFAGQKYVDLGLGTHRIKCSVHDNFRLVIIADKEAVYDSKKFPIPLINRLEKHFLNASTILNDQQKKLVEEINKWVKEIKLDFVGYHSDAIAGIILYLSKYNLSEEESVLRSKKILIQCATADSVVRRKDEFLWNEYFNVQKHLSLKDLLNYHLYALPQDEKANLIQITSHCKSTILNLDLNLLQNDLTIDYIDVCLLQSFDTQHQFVTKLKQFYSNVSDKSVLLVQADLSSANWDLIACARHHISEIYKSYNNLKKNFYVILVILMEKEVKNFVGFQLNEWSCYHLDEIDEASDDLPDLESLKTKFLSDILEEALENDLDTEEKMEISNQKYFSISSLLKKLAHSACSHIIDTNITRTISRIELLIKLCENKPFVLILAKRLINLQREKEKNSYIKNSNWLSEISMRRDMTEFSTLRKFCQSYLESKLSPLLGFVLSKIDLYSNLDTLLISLEESLDWRTGLWLKIFENESLLKIEYSEMKPVDETSYVTELNSFKCQSDFIKKDISERTDSNLRPSLPFFWLLINQLKNLHSNLQVSSDLQAQIELIPRFFQLNPLYQLLDDLSQVFNDKSDFVQQILEFYIKDFLLINLEIPNGPCLIILEKGFLLYLINNNGINLKTGLAMVHCLFDSVKVKFELFCKFLNFEHKLGKDLRFLNYKTKEEFLNVDLHVAFLAIETFKNDFSLKENMDSVDRVYDLIQIIAEFLNKQLNFNNDLELIYQQYESLMVLRYFSDIIRKFTNDFQDLRDHNPKLLLKCLQIFDILCEKLNNFYFRENINFKQKNSIQNLHDFIMESSCLFNDSIRGHFDKWDIVLDKIDDYLNTFYIDVIENLCFETKTTKRPDNECIGEILKVLTNKVLTSNKFSQDFEIKFNYRSLIIQIIFKNYDDNVKSHLTSWFQNDSFIGQQQGDLFRSAEEISILFQNCVVYQYINEFIDYTIDKELKEANKLSIYILNEKNLIKRIMLEMKMRFKTFDVGNLLLLAKFKFCVNILVKYVHNSDVFESVKDNLDFVEFNQNMKSIIEFTYLSSNFKTMTLINYLIKDLIRKYGSSSIKYVFNNPVINWIAPQELIGDDSSTTDRYVLLGDEYVAVKDAIQKSFSVKNFSPLIQVINEDKKSDFLPYICLALYQNVTLLFKNLDTLTSNISDIFKPLIDSMYPDETNVIYPLLQNRFSNKFQVNAENWKDIDLVLILVQLKYSILYSKSNLIAPLKNLITKPEEIIDLFVPTMPQDNLYDIKLALQSGRSGTNRFYSCPNGHIYVIGDCGRPWIKDKCKTCGEEIGGESHKLVGTNQLIDENIHDRTLKGYCVQGPTEKTENIRLLNSTGYYYERFIINACMYLALGDNEENSQHVYKGLSHDEKDLKNFFLNQMKNDLKLLANEMNLNTDEVFILLHLSLKRFLDKHQSKNFDFTSKDKRQEWEDLFYKQYFNDLVEHSNQRICESNQMIQEINQKFSNSEENQSKLYFMAYELLNVDPSKLSYLYENESFWKYRPNISFDLMVKEFQKSSENKQKFSILNKFNETSNQLKLLPNLSKMIKLINFFKMKYNRTIFKDKARNMSIENFLNSISLPKEFSFDHINSCILAFQNTWVYIQPKIDEYIRRNIPNSSNSSVSHTHKFDMDTKLSYFLPALNSDGLLSYTLIHYLSKIQNILLDQASKKVKNVPIKPSYLFNDLNFLITFDTNSDLLRIIQSNFSYDSNNLKFIFRYESIENQIVDKYLRSKPKIDLYSIPVFEYSDEITNFNIFKRLNEQIKQQSLKLVEQAEIMDQFTNISELSEALNTLKVIINYAISTSAESEEPLVDFLKKLYSNNLYKQSEMSLKTKIMEYCRLKHLKVVWILLMTKRSILYSIYGQDPFEMLNSSFKYDLEMELDLNFDKSYLISLSVLIYQVITFVLSSLEGENLQSYNQITIRDMFESLESLDSIILLENYKIPENFMNELPIKMDCIYALWKQLSLQCKN</sequence>
<dbReference type="Pfam" id="PF20173">
    <property type="entry name" value="ZnF_RZ-type"/>
    <property type="match status" value="1"/>
</dbReference>
<protein>
    <recommendedName>
        <fullName evidence="7">RZ-type domain-containing protein</fullName>
    </recommendedName>
</protein>
<evidence type="ECO:0000256" key="2">
    <source>
        <dbReference type="ARBA" id="ARBA00022490"/>
    </source>
</evidence>
<evidence type="ECO:0000256" key="1">
    <source>
        <dbReference type="ARBA" id="ARBA00004496"/>
    </source>
</evidence>
<dbReference type="PANTHER" id="PTHR22605">
    <property type="entry name" value="RZ-TYPE DOMAIN-CONTAINING PROTEIN"/>
    <property type="match status" value="1"/>
</dbReference>
<dbReference type="InterPro" id="IPR031248">
    <property type="entry name" value="RNF213"/>
</dbReference>
<keyword evidence="9" id="KW-1185">Reference proteome</keyword>
<dbReference type="GO" id="GO:0005737">
    <property type="term" value="C:cytoplasm"/>
    <property type="evidence" value="ECO:0007669"/>
    <property type="project" value="UniProtKB-SubCell"/>
</dbReference>
<comment type="caution">
    <text evidence="8">The sequence shown here is derived from an EMBL/GenBank/DDBJ whole genome shotgun (WGS) entry which is preliminary data.</text>
</comment>
<dbReference type="GO" id="GO:0008270">
    <property type="term" value="F:zinc ion binding"/>
    <property type="evidence" value="ECO:0007669"/>
    <property type="project" value="UniProtKB-KW"/>
</dbReference>
<dbReference type="PANTHER" id="PTHR22605:SF16">
    <property type="entry name" value="E3 UBIQUITIN-PROTEIN LIGASE RNF213"/>
    <property type="match status" value="1"/>
</dbReference>
<organism evidence="8 9">
    <name type="scientific">Brachionus calyciflorus</name>
    <dbReference type="NCBI Taxonomy" id="104777"/>
    <lineage>
        <taxon>Eukaryota</taxon>
        <taxon>Metazoa</taxon>
        <taxon>Spiralia</taxon>
        <taxon>Gnathifera</taxon>
        <taxon>Rotifera</taxon>
        <taxon>Eurotatoria</taxon>
        <taxon>Monogononta</taxon>
        <taxon>Pseudotrocha</taxon>
        <taxon>Ploima</taxon>
        <taxon>Brachionidae</taxon>
        <taxon>Brachionus</taxon>
    </lineage>
</organism>
<dbReference type="GO" id="GO:0002376">
    <property type="term" value="P:immune system process"/>
    <property type="evidence" value="ECO:0007669"/>
    <property type="project" value="UniProtKB-KW"/>
</dbReference>
<dbReference type="InterPro" id="IPR027417">
    <property type="entry name" value="P-loop_NTPase"/>
</dbReference>
<comment type="subcellular location">
    <subcellularLocation>
        <location evidence="1">Cytoplasm</location>
    </subcellularLocation>
</comment>
<evidence type="ECO:0000256" key="6">
    <source>
        <dbReference type="ARBA" id="ARBA00022859"/>
    </source>
</evidence>
<feature type="domain" description="RZ-type" evidence="7">
    <location>
        <begin position="4128"/>
        <end position="4204"/>
    </location>
</feature>
<evidence type="ECO:0000259" key="7">
    <source>
        <dbReference type="PROSITE" id="PS51981"/>
    </source>
</evidence>
<name>A0A813YL16_9BILA</name>
<evidence type="ECO:0000313" key="9">
    <source>
        <dbReference type="Proteomes" id="UP000663879"/>
    </source>
</evidence>
<dbReference type="Proteomes" id="UP000663879">
    <property type="component" value="Unassembled WGS sequence"/>
</dbReference>
<dbReference type="SMART" id="SM00382">
    <property type="entry name" value="AAA"/>
    <property type="match status" value="2"/>
</dbReference>
<evidence type="ECO:0000313" key="8">
    <source>
        <dbReference type="EMBL" id="CAF0886153.1"/>
    </source>
</evidence>